<feature type="domain" description="NodB homology" evidence="12">
    <location>
        <begin position="1"/>
        <end position="179"/>
    </location>
</feature>
<dbReference type="EMBL" id="KN831782">
    <property type="protein sequence ID" value="KIM40758.1"/>
    <property type="molecule type" value="Genomic_DNA"/>
</dbReference>
<dbReference type="GO" id="GO:0016810">
    <property type="term" value="F:hydrolase activity, acting on carbon-nitrogen (but not peptide) bonds"/>
    <property type="evidence" value="ECO:0007669"/>
    <property type="project" value="InterPro"/>
</dbReference>
<evidence type="ECO:0000313" key="14">
    <source>
        <dbReference type="Proteomes" id="UP000053424"/>
    </source>
</evidence>
<dbReference type="InterPro" id="IPR002509">
    <property type="entry name" value="NODB_dom"/>
</dbReference>
<proteinExistence type="predicted"/>
<keyword evidence="8" id="KW-0472">Membrane</keyword>
<dbReference type="AlphaFoldDB" id="A0A0C2XSS9"/>
<keyword evidence="14" id="KW-1185">Reference proteome</keyword>
<keyword evidence="3" id="KW-1003">Cell membrane</keyword>
<dbReference type="OrthoDB" id="2125469at2759"/>
<evidence type="ECO:0000256" key="10">
    <source>
        <dbReference type="ARBA" id="ARBA00023288"/>
    </source>
</evidence>
<dbReference type="Proteomes" id="UP000053424">
    <property type="component" value="Unassembled WGS sequence"/>
</dbReference>
<keyword evidence="7" id="KW-0378">Hydrolase</keyword>
<keyword evidence="4" id="KW-0325">Glycoprotein</keyword>
<keyword evidence="9" id="KW-0119">Carbohydrate metabolism</keyword>
<evidence type="ECO:0000256" key="6">
    <source>
        <dbReference type="ARBA" id="ARBA00022729"/>
    </source>
</evidence>
<dbReference type="STRING" id="686832.A0A0C2XSS9"/>
<organism evidence="13 14">
    <name type="scientific">Hebeloma cylindrosporum</name>
    <dbReference type="NCBI Taxonomy" id="76867"/>
    <lineage>
        <taxon>Eukaryota</taxon>
        <taxon>Fungi</taxon>
        <taxon>Dikarya</taxon>
        <taxon>Basidiomycota</taxon>
        <taxon>Agaricomycotina</taxon>
        <taxon>Agaricomycetes</taxon>
        <taxon>Agaricomycetidae</taxon>
        <taxon>Agaricales</taxon>
        <taxon>Agaricineae</taxon>
        <taxon>Hymenogastraceae</taxon>
        <taxon>Hebeloma</taxon>
    </lineage>
</organism>
<reference evidence="13 14" key="1">
    <citation type="submission" date="2014-04" db="EMBL/GenBank/DDBJ databases">
        <authorList>
            <consortium name="DOE Joint Genome Institute"/>
            <person name="Kuo A."/>
            <person name="Gay G."/>
            <person name="Dore J."/>
            <person name="Kohler A."/>
            <person name="Nagy L.G."/>
            <person name="Floudas D."/>
            <person name="Copeland A."/>
            <person name="Barry K.W."/>
            <person name="Cichocki N."/>
            <person name="Veneault-Fourrey C."/>
            <person name="LaButti K."/>
            <person name="Lindquist E.A."/>
            <person name="Lipzen A."/>
            <person name="Lundell T."/>
            <person name="Morin E."/>
            <person name="Murat C."/>
            <person name="Sun H."/>
            <person name="Tunlid A."/>
            <person name="Henrissat B."/>
            <person name="Grigoriev I.V."/>
            <person name="Hibbett D.S."/>
            <person name="Martin F."/>
            <person name="Nordberg H.P."/>
            <person name="Cantor M.N."/>
            <person name="Hua S.X."/>
        </authorList>
    </citation>
    <scope>NUCLEOTIDE SEQUENCE [LARGE SCALE GENOMIC DNA]</scope>
    <source>
        <strain evidence="14">h7</strain>
    </source>
</reference>
<dbReference type="Pfam" id="PF01522">
    <property type="entry name" value="Polysacc_deac_1"/>
    <property type="match status" value="1"/>
</dbReference>
<evidence type="ECO:0000256" key="8">
    <source>
        <dbReference type="ARBA" id="ARBA00023136"/>
    </source>
</evidence>
<evidence type="ECO:0000256" key="1">
    <source>
        <dbReference type="ARBA" id="ARBA00001941"/>
    </source>
</evidence>
<dbReference type="PANTHER" id="PTHR46471:SF2">
    <property type="entry name" value="CHITIN DEACETYLASE-RELATED"/>
    <property type="match status" value="1"/>
</dbReference>
<evidence type="ECO:0000256" key="2">
    <source>
        <dbReference type="ARBA" id="ARBA00004609"/>
    </source>
</evidence>
<dbReference type="GO" id="GO:0098552">
    <property type="term" value="C:side of membrane"/>
    <property type="evidence" value="ECO:0007669"/>
    <property type="project" value="UniProtKB-KW"/>
</dbReference>
<name>A0A0C2XSS9_HEBCY</name>
<dbReference type="SUPFAM" id="SSF88713">
    <property type="entry name" value="Glycoside hydrolase/deacetylase"/>
    <property type="match status" value="1"/>
</dbReference>
<dbReference type="GO" id="GO:0071555">
    <property type="term" value="P:cell wall organization"/>
    <property type="evidence" value="ECO:0007669"/>
    <property type="project" value="UniProtKB-KW"/>
</dbReference>
<keyword evidence="10" id="KW-0449">Lipoprotein</keyword>
<sequence>MALMCISTMSVKLSRLPVELGHSFLNGNNFGPCIYDEDQAKRVKWALDKGHQIASHTWSHPHLANLTADQIHHEMWLVEEAFIKIAGVMPAFMRPPYGEYNDRVREVAGIRGQTIVNWDFDSGDTWGLTAEQSNQRYTDLIKTKPNTILTLNHDVHQQTAHVIVPFAIKALKDAGYRLVTVAECLGKPAYQWQAAPQPRDATWTCAGKPKVGSYP</sequence>
<dbReference type="InterPro" id="IPR011330">
    <property type="entry name" value="Glyco_hydro/deAcase_b/a-brl"/>
</dbReference>
<evidence type="ECO:0000256" key="3">
    <source>
        <dbReference type="ARBA" id="ARBA00022475"/>
    </source>
</evidence>
<dbReference type="GO" id="GO:0046872">
    <property type="term" value="F:metal ion binding"/>
    <property type="evidence" value="ECO:0007669"/>
    <property type="project" value="UniProtKB-KW"/>
</dbReference>
<comment type="subcellular location">
    <subcellularLocation>
        <location evidence="2">Cell membrane</location>
        <topology evidence="2">Lipid-anchor</topology>
        <topology evidence="2">GPI-anchor</topology>
    </subcellularLocation>
</comment>
<comment type="cofactor">
    <cofactor evidence="1">
        <name>Co(2+)</name>
        <dbReference type="ChEBI" id="CHEBI:48828"/>
    </cofactor>
</comment>
<keyword evidence="5" id="KW-0479">Metal-binding</keyword>
<evidence type="ECO:0000256" key="4">
    <source>
        <dbReference type="ARBA" id="ARBA00022622"/>
    </source>
</evidence>
<keyword evidence="4" id="KW-0336">GPI-anchor</keyword>
<evidence type="ECO:0000256" key="11">
    <source>
        <dbReference type="ARBA" id="ARBA00023316"/>
    </source>
</evidence>
<protein>
    <submittedName>
        <fullName evidence="13">Carbohydrate esterase family 4 protein</fullName>
    </submittedName>
</protein>
<evidence type="ECO:0000256" key="7">
    <source>
        <dbReference type="ARBA" id="ARBA00022801"/>
    </source>
</evidence>
<keyword evidence="6" id="KW-0732">Signal</keyword>
<evidence type="ECO:0000256" key="9">
    <source>
        <dbReference type="ARBA" id="ARBA00023277"/>
    </source>
</evidence>
<dbReference type="HOGENOM" id="CLU_021264_11_2_1"/>
<gene>
    <name evidence="13" type="ORF">M413DRAFT_167436</name>
</gene>
<evidence type="ECO:0000313" key="13">
    <source>
        <dbReference type="EMBL" id="KIM40758.1"/>
    </source>
</evidence>
<reference evidence="14" key="2">
    <citation type="submission" date="2015-01" db="EMBL/GenBank/DDBJ databases">
        <title>Evolutionary Origins and Diversification of the Mycorrhizal Mutualists.</title>
        <authorList>
            <consortium name="DOE Joint Genome Institute"/>
            <consortium name="Mycorrhizal Genomics Consortium"/>
            <person name="Kohler A."/>
            <person name="Kuo A."/>
            <person name="Nagy L.G."/>
            <person name="Floudas D."/>
            <person name="Copeland A."/>
            <person name="Barry K.W."/>
            <person name="Cichocki N."/>
            <person name="Veneault-Fourrey C."/>
            <person name="LaButti K."/>
            <person name="Lindquist E.A."/>
            <person name="Lipzen A."/>
            <person name="Lundell T."/>
            <person name="Morin E."/>
            <person name="Murat C."/>
            <person name="Riley R."/>
            <person name="Ohm R."/>
            <person name="Sun H."/>
            <person name="Tunlid A."/>
            <person name="Henrissat B."/>
            <person name="Grigoriev I.V."/>
            <person name="Hibbett D.S."/>
            <person name="Martin F."/>
        </authorList>
    </citation>
    <scope>NUCLEOTIDE SEQUENCE [LARGE SCALE GENOMIC DNA]</scope>
    <source>
        <strain evidence="14">h7</strain>
    </source>
</reference>
<dbReference type="PANTHER" id="PTHR46471">
    <property type="entry name" value="CHITIN DEACETYLASE"/>
    <property type="match status" value="1"/>
</dbReference>
<keyword evidence="11" id="KW-0961">Cell wall biogenesis/degradation</keyword>
<accession>A0A0C2XSS9</accession>
<dbReference type="PROSITE" id="PS51677">
    <property type="entry name" value="NODB"/>
    <property type="match status" value="1"/>
</dbReference>
<dbReference type="GO" id="GO:0005975">
    <property type="term" value="P:carbohydrate metabolic process"/>
    <property type="evidence" value="ECO:0007669"/>
    <property type="project" value="InterPro"/>
</dbReference>
<evidence type="ECO:0000259" key="12">
    <source>
        <dbReference type="PROSITE" id="PS51677"/>
    </source>
</evidence>
<dbReference type="GO" id="GO:0005886">
    <property type="term" value="C:plasma membrane"/>
    <property type="evidence" value="ECO:0007669"/>
    <property type="project" value="UniProtKB-SubCell"/>
</dbReference>
<dbReference type="Gene3D" id="3.20.20.370">
    <property type="entry name" value="Glycoside hydrolase/deacetylase"/>
    <property type="match status" value="1"/>
</dbReference>
<evidence type="ECO:0000256" key="5">
    <source>
        <dbReference type="ARBA" id="ARBA00022723"/>
    </source>
</evidence>